<evidence type="ECO:0000313" key="2">
    <source>
        <dbReference type="EMBL" id="KAJ8314828.1"/>
    </source>
</evidence>
<evidence type="ECO:0000259" key="1">
    <source>
        <dbReference type="Pfam" id="PF24764"/>
    </source>
</evidence>
<dbReference type="Proteomes" id="UP001217089">
    <property type="component" value="Unassembled WGS sequence"/>
</dbReference>
<reference evidence="2 3" key="1">
    <citation type="submission" date="2022-12" db="EMBL/GenBank/DDBJ databases">
        <title>Chromosome-level genome of Tegillarca granosa.</title>
        <authorList>
            <person name="Kim J."/>
        </authorList>
    </citation>
    <scope>NUCLEOTIDE SEQUENCE [LARGE SCALE GENOMIC DNA]</scope>
    <source>
        <strain evidence="2">Teg-2019</strain>
        <tissue evidence="2">Adductor muscle</tissue>
    </source>
</reference>
<dbReference type="EMBL" id="JARBDR010000337">
    <property type="protein sequence ID" value="KAJ8314828.1"/>
    <property type="molecule type" value="Genomic_DNA"/>
</dbReference>
<protein>
    <recommendedName>
        <fullName evidence="1">Integrase core domain-containing protein</fullName>
    </recommendedName>
</protein>
<organism evidence="2 3">
    <name type="scientific">Tegillarca granosa</name>
    <name type="common">Malaysian cockle</name>
    <name type="synonym">Anadara granosa</name>
    <dbReference type="NCBI Taxonomy" id="220873"/>
    <lineage>
        <taxon>Eukaryota</taxon>
        <taxon>Metazoa</taxon>
        <taxon>Spiralia</taxon>
        <taxon>Lophotrochozoa</taxon>
        <taxon>Mollusca</taxon>
        <taxon>Bivalvia</taxon>
        <taxon>Autobranchia</taxon>
        <taxon>Pteriomorphia</taxon>
        <taxon>Arcoida</taxon>
        <taxon>Arcoidea</taxon>
        <taxon>Arcidae</taxon>
        <taxon>Tegillarca</taxon>
    </lineage>
</organism>
<accession>A0ABQ9FBW3</accession>
<feature type="non-terminal residue" evidence="2">
    <location>
        <position position="351"/>
    </location>
</feature>
<dbReference type="PANTHER" id="PTHR46791:SF13">
    <property type="entry name" value="CLR5 DOMAIN-CONTAINING PROTEIN"/>
    <property type="match status" value="1"/>
</dbReference>
<sequence length="351" mass="41593">MEHRDRLIFEYFKNGLRIAEIVLVLASKHRIVISERTVKRATKRLGLFRKKLKSDICDVAIFIQENIENSGQLHGYRWMYWKCIKAGYNVSQEDVRCLLKILDSNGVEIRKRKRLHRRTYYSQGPNFMWHIDGYDKLKPYGIAIHGCIDGFSRHIIWLRARNTNNDPRVVARYYIDAIEVANGSTHNQRIEWFWGLLRRENAQFWMDTFRKIREELNAFEDDFLDKSLIRFCFLRMIQAKLDQIVSVWDVHCLQRKKNSDANVGKPFLLYNAPEMFGGNDKLCHLNADDYEICKEETVDLPDIPCDDTVYELCCLLMEEGGWDLPLNTQDGIELYMNLRNSIRSIYNMIMK</sequence>
<gene>
    <name evidence="2" type="ORF">KUTeg_006978</name>
</gene>
<feature type="domain" description="Integrase core" evidence="1">
    <location>
        <begin position="183"/>
        <end position="259"/>
    </location>
</feature>
<dbReference type="Pfam" id="PF24764">
    <property type="entry name" value="rva_4"/>
    <property type="match status" value="2"/>
</dbReference>
<dbReference type="PANTHER" id="PTHR46791">
    <property type="entry name" value="EXPRESSED PROTEIN"/>
    <property type="match status" value="1"/>
</dbReference>
<feature type="domain" description="Integrase core" evidence="1">
    <location>
        <begin position="120"/>
        <end position="178"/>
    </location>
</feature>
<name>A0ABQ9FBW3_TEGGR</name>
<keyword evidence="3" id="KW-1185">Reference proteome</keyword>
<dbReference type="InterPro" id="IPR058913">
    <property type="entry name" value="Integrase_dom_put"/>
</dbReference>
<evidence type="ECO:0000313" key="3">
    <source>
        <dbReference type="Proteomes" id="UP001217089"/>
    </source>
</evidence>
<comment type="caution">
    <text evidence="2">The sequence shown here is derived from an EMBL/GenBank/DDBJ whole genome shotgun (WGS) entry which is preliminary data.</text>
</comment>
<proteinExistence type="predicted"/>